<dbReference type="Proteomes" id="UP000552587">
    <property type="component" value="Unassembled WGS sequence"/>
</dbReference>
<evidence type="ECO:0000256" key="10">
    <source>
        <dbReference type="ARBA" id="ARBA00023264"/>
    </source>
</evidence>
<evidence type="ECO:0000256" key="7">
    <source>
        <dbReference type="ARBA" id="ARBA00022842"/>
    </source>
</evidence>
<proteinExistence type="inferred from homology"/>
<keyword evidence="7 11" id="KW-0460">Magnesium</keyword>
<accession>A0A7W3YE40</accession>
<comment type="subcellular location">
    <subcellularLocation>
        <location evidence="11">Cytoplasm</location>
    </subcellularLocation>
</comment>
<dbReference type="PROSITE" id="PS50146">
    <property type="entry name" value="DAGK"/>
    <property type="match status" value="1"/>
</dbReference>
<evidence type="ECO:0000313" key="14">
    <source>
        <dbReference type="Proteomes" id="UP000552587"/>
    </source>
</evidence>
<dbReference type="InterPro" id="IPR005218">
    <property type="entry name" value="Diacylglycerol/lipid_kinase"/>
</dbReference>
<dbReference type="GO" id="GO:0005524">
    <property type="term" value="F:ATP binding"/>
    <property type="evidence" value="ECO:0007669"/>
    <property type="project" value="UniProtKB-UniRule"/>
</dbReference>
<dbReference type="InterPro" id="IPR001206">
    <property type="entry name" value="Diacylglycerol_kinase_cat_dom"/>
</dbReference>
<keyword evidence="1 11" id="KW-0444">Lipid biosynthesis</keyword>
<evidence type="ECO:0000256" key="8">
    <source>
        <dbReference type="ARBA" id="ARBA00023098"/>
    </source>
</evidence>
<keyword evidence="11" id="KW-0963">Cytoplasm</keyword>
<dbReference type="HAMAP" id="MF_01377">
    <property type="entry name" value="YegS"/>
    <property type="match status" value="1"/>
</dbReference>
<comment type="caution">
    <text evidence="11">Lacks conserved residue(s) required for the propagation of feature annotation.</text>
</comment>
<dbReference type="EMBL" id="JACHTE010000003">
    <property type="protein sequence ID" value="MBB1087915.1"/>
    <property type="molecule type" value="Genomic_DNA"/>
</dbReference>
<dbReference type="GO" id="GO:0001727">
    <property type="term" value="F:lipid kinase activity"/>
    <property type="evidence" value="ECO:0007669"/>
    <property type="project" value="UniProtKB-UniRule"/>
</dbReference>
<feature type="binding site" evidence="11">
    <location>
        <position position="227"/>
    </location>
    <ligand>
        <name>Mg(2+)</name>
        <dbReference type="ChEBI" id="CHEBI:18420"/>
    </ligand>
</feature>
<protein>
    <recommendedName>
        <fullName evidence="11">Probable lipid kinase YegS-like</fullName>
        <ecNumber evidence="11">2.7.1.-</ecNumber>
    </recommendedName>
</protein>
<keyword evidence="3 11" id="KW-0479">Metal-binding</keyword>
<keyword evidence="14" id="KW-1185">Reference proteome</keyword>
<evidence type="ECO:0000256" key="1">
    <source>
        <dbReference type="ARBA" id="ARBA00022516"/>
    </source>
</evidence>
<dbReference type="NCBIfam" id="TIGR00147">
    <property type="entry name" value="YegS/Rv2252/BmrU family lipid kinase"/>
    <property type="match status" value="1"/>
</dbReference>
<evidence type="ECO:0000256" key="11">
    <source>
        <dbReference type="HAMAP-Rule" id="MF_01377"/>
    </source>
</evidence>
<dbReference type="InterPro" id="IPR045540">
    <property type="entry name" value="YegS/DAGK_C"/>
</dbReference>
<dbReference type="GO" id="GO:0008654">
    <property type="term" value="P:phospholipid biosynthetic process"/>
    <property type="evidence" value="ECO:0007669"/>
    <property type="project" value="UniProtKB-UniRule"/>
</dbReference>
<dbReference type="PANTHER" id="PTHR12358:SF106">
    <property type="entry name" value="LIPID KINASE YEGS"/>
    <property type="match status" value="1"/>
</dbReference>
<dbReference type="InterPro" id="IPR022433">
    <property type="entry name" value="Lip_kinase_YegS"/>
</dbReference>
<dbReference type="InterPro" id="IPR050187">
    <property type="entry name" value="Lipid_Phosphate_FormReg"/>
</dbReference>
<sequence>MPIEHPSPTPPRRWQLILHGKAAQDDDIRAAVQAMRDSAIDLAVRVTWEPGDAERYADEAIDAGVDVLVAGGGDGTVSVLAASLARREADGDRLPALAILPLGTANDLARAAGIPEEPDACLALVRDTPATPVDLLRIDADGQVGWCVNLASGGFGTEATTEADEGLKKVLGGLAYWLTGVARLGRIEPQRARLSGPGFEWQGDFIALGVGNGRQAGGGQPLCPEAVIDDGRLDLTVIPPLEGAVGQTLAAVFTEGKVEALESVAIQERLAWLEIEADAPLALNLDGEPAQARRYRIDCVARRIRMHLPPGCPLLGVPGNPAGLEPPGPAPVLQPA</sequence>
<evidence type="ECO:0000313" key="13">
    <source>
        <dbReference type="EMBL" id="MBB1087915.1"/>
    </source>
</evidence>
<feature type="binding site" evidence="11">
    <location>
        <position position="104"/>
    </location>
    <ligand>
        <name>ATP</name>
        <dbReference type="ChEBI" id="CHEBI:30616"/>
    </ligand>
</feature>
<keyword evidence="2 11" id="KW-0808">Transferase</keyword>
<feature type="active site" description="Proton acceptor" evidence="11">
    <location>
        <position position="288"/>
    </location>
</feature>
<feature type="binding site" evidence="11">
    <location>
        <position position="230"/>
    </location>
    <ligand>
        <name>Mg(2+)</name>
        <dbReference type="ChEBI" id="CHEBI:18420"/>
    </ligand>
</feature>
<dbReference type="RefSeq" id="WP_182668695.1">
    <property type="nucleotide sequence ID" value="NZ_JACHTE010000003.1"/>
</dbReference>
<dbReference type="PANTHER" id="PTHR12358">
    <property type="entry name" value="SPHINGOSINE KINASE"/>
    <property type="match status" value="1"/>
</dbReference>
<reference evidence="13 14" key="1">
    <citation type="submission" date="2020-07" db="EMBL/GenBank/DDBJ databases">
        <authorList>
            <person name="Xu S."/>
            <person name="Li A."/>
        </authorList>
    </citation>
    <scope>NUCLEOTIDE SEQUENCE [LARGE SCALE GENOMIC DNA]</scope>
    <source>
        <strain evidence="13 14">SG-8</strain>
    </source>
</reference>
<name>A0A7W3YE40_9GAMM</name>
<evidence type="ECO:0000256" key="5">
    <source>
        <dbReference type="ARBA" id="ARBA00022777"/>
    </source>
</evidence>
<dbReference type="Gene3D" id="3.40.50.10330">
    <property type="entry name" value="Probable inorganic polyphosphate/atp-NAD kinase, domain 1"/>
    <property type="match status" value="1"/>
</dbReference>
<evidence type="ECO:0000259" key="12">
    <source>
        <dbReference type="PROSITE" id="PS50146"/>
    </source>
</evidence>
<comment type="caution">
    <text evidence="13">The sequence shown here is derived from an EMBL/GenBank/DDBJ whole genome shotgun (WGS) entry which is preliminary data.</text>
</comment>
<keyword evidence="10 11" id="KW-1208">Phospholipid metabolism</keyword>
<dbReference type="AlphaFoldDB" id="A0A7W3YE40"/>
<feature type="binding site" evidence="11">
    <location>
        <position position="47"/>
    </location>
    <ligand>
        <name>ATP</name>
        <dbReference type="ChEBI" id="CHEBI:30616"/>
    </ligand>
</feature>
<evidence type="ECO:0000256" key="9">
    <source>
        <dbReference type="ARBA" id="ARBA00023209"/>
    </source>
</evidence>
<dbReference type="GO" id="GO:0005737">
    <property type="term" value="C:cytoplasm"/>
    <property type="evidence" value="ECO:0007669"/>
    <property type="project" value="UniProtKB-SubCell"/>
</dbReference>
<dbReference type="SMART" id="SM00046">
    <property type="entry name" value="DAGKc"/>
    <property type="match status" value="1"/>
</dbReference>
<dbReference type="SUPFAM" id="SSF111331">
    <property type="entry name" value="NAD kinase/diacylglycerol kinase-like"/>
    <property type="match status" value="1"/>
</dbReference>
<feature type="binding site" evidence="11">
    <location>
        <begin position="73"/>
        <end position="79"/>
    </location>
    <ligand>
        <name>ATP</name>
        <dbReference type="ChEBI" id="CHEBI:30616"/>
    </ligand>
</feature>
<comment type="similarity">
    <text evidence="11">Belongs to the diacylglycerol/lipid kinase family. YegS lipid kinase subfamily.</text>
</comment>
<dbReference type="Pfam" id="PF00781">
    <property type="entry name" value="DAGK_cat"/>
    <property type="match status" value="1"/>
</dbReference>
<comment type="function">
    <text evidence="11">Probably phosphorylates lipids; the in vivo substrate is unknown.</text>
</comment>
<evidence type="ECO:0000256" key="6">
    <source>
        <dbReference type="ARBA" id="ARBA00022840"/>
    </source>
</evidence>
<keyword evidence="5 11" id="KW-0418">Kinase</keyword>
<dbReference type="Gene3D" id="2.60.200.40">
    <property type="match status" value="1"/>
</dbReference>
<dbReference type="GO" id="GO:0005886">
    <property type="term" value="C:plasma membrane"/>
    <property type="evidence" value="ECO:0007669"/>
    <property type="project" value="TreeGrafter"/>
</dbReference>
<dbReference type="InterPro" id="IPR016064">
    <property type="entry name" value="NAD/diacylglycerol_kinase_sf"/>
</dbReference>
<feature type="domain" description="DAGKc" evidence="12">
    <location>
        <begin position="9"/>
        <end position="142"/>
    </location>
</feature>
<keyword evidence="9 11" id="KW-0594">Phospholipid biosynthesis</keyword>
<comment type="cofactor">
    <cofactor evidence="11">
        <name>Mg(2+)</name>
        <dbReference type="ChEBI" id="CHEBI:18420"/>
    </cofactor>
    <cofactor evidence="11">
        <name>Ca(2+)</name>
        <dbReference type="ChEBI" id="CHEBI:29108"/>
    </cofactor>
    <text evidence="11">Binds 1 Mg(2+) ion per subunit. Ca(2+) may be able to substitute.</text>
</comment>
<keyword evidence="8 11" id="KW-0443">Lipid metabolism</keyword>
<dbReference type="InterPro" id="IPR017438">
    <property type="entry name" value="ATP-NAD_kinase_N"/>
</dbReference>
<keyword evidence="4 11" id="KW-0547">Nucleotide-binding</keyword>
<evidence type="ECO:0000256" key="3">
    <source>
        <dbReference type="ARBA" id="ARBA00022723"/>
    </source>
</evidence>
<dbReference type="Pfam" id="PF19279">
    <property type="entry name" value="YegS_C"/>
    <property type="match status" value="1"/>
</dbReference>
<organism evidence="13 14">
    <name type="scientific">Marilutibacter penaei</name>
    <dbReference type="NCBI Taxonomy" id="2759900"/>
    <lineage>
        <taxon>Bacteria</taxon>
        <taxon>Pseudomonadati</taxon>
        <taxon>Pseudomonadota</taxon>
        <taxon>Gammaproteobacteria</taxon>
        <taxon>Lysobacterales</taxon>
        <taxon>Lysobacteraceae</taxon>
        <taxon>Marilutibacter</taxon>
    </lineage>
</organism>
<evidence type="ECO:0000256" key="4">
    <source>
        <dbReference type="ARBA" id="ARBA00022741"/>
    </source>
</evidence>
<keyword evidence="6 11" id="KW-0067">ATP-binding</keyword>
<gene>
    <name evidence="13" type="primary">yegS</name>
    <name evidence="13" type="ORF">H4F99_05355</name>
</gene>
<dbReference type="NCBIfam" id="NF009602">
    <property type="entry name" value="PRK13054.1"/>
    <property type="match status" value="1"/>
</dbReference>
<dbReference type="EC" id="2.7.1.-" evidence="11"/>
<evidence type="ECO:0000256" key="2">
    <source>
        <dbReference type="ARBA" id="ARBA00022679"/>
    </source>
</evidence>
<dbReference type="GO" id="GO:0000287">
    <property type="term" value="F:magnesium ion binding"/>
    <property type="evidence" value="ECO:0007669"/>
    <property type="project" value="UniProtKB-UniRule"/>
</dbReference>